<evidence type="ECO:0000313" key="8">
    <source>
        <dbReference type="Proteomes" id="UP000011693"/>
    </source>
</evidence>
<name>M0ATN6_9EURY</name>
<evidence type="ECO:0000256" key="3">
    <source>
        <dbReference type="ARBA" id="ARBA00022801"/>
    </source>
</evidence>
<dbReference type="STRING" id="1227492.C482_05987"/>
<dbReference type="PATRIC" id="fig|1227492.4.peg.1156"/>
<evidence type="ECO:0000256" key="5">
    <source>
        <dbReference type="SAM" id="MobiDB-lite"/>
    </source>
</evidence>
<dbReference type="EMBL" id="AOIN01000041">
    <property type="protein sequence ID" value="ELZ01915.1"/>
    <property type="molecule type" value="Genomic_DNA"/>
</dbReference>
<dbReference type="Pfam" id="PF07687">
    <property type="entry name" value="M20_dimer"/>
    <property type="match status" value="1"/>
</dbReference>
<dbReference type="InterPro" id="IPR011650">
    <property type="entry name" value="Peptidase_M20_dimer"/>
</dbReference>
<sequence>MLEAVVELILFRLHHLYALCCVQSAASGGLNTSGVDSLPMTVATLTRELVSIPSHTDEGEAEAGEFIESWLRRETDADIERDAVGNVIARKGSTADGDTLALVGHHDVVAPDDTQLEADGSSHVEERNGRLYGRGTADMKGAVAAAMLAFRDSEIHAPDSSSSPSSQPEETDTPGELVFASFVGEEVGGTGARHAINEGFAPECAIVGEGSTNYSGPDVTDVAVAHKGRRGSTITAHGSAAHASELAAGENAIYRATDAVARVRALEFPAVDVAGEVLEGTIAVTEIEGGSAMNVIPDRCAITVDERTVPGERAALGRLEELVGVEWTVEQDLPPMRCDDMSFAGTVQSVADDVQSGSPELVTKPHATDAGWLSEAGTECVIYGAAEPGEAHTDTESVSIEVLERCYETYRGVAETWLQ</sequence>
<dbReference type="Pfam" id="PF01546">
    <property type="entry name" value="Peptidase_M20"/>
    <property type="match status" value="1"/>
</dbReference>
<proteinExistence type="predicted"/>
<evidence type="ECO:0000259" key="6">
    <source>
        <dbReference type="Pfam" id="PF07687"/>
    </source>
</evidence>
<dbReference type="SUPFAM" id="SSF55031">
    <property type="entry name" value="Bacterial exopeptidase dimerisation domain"/>
    <property type="match status" value="1"/>
</dbReference>
<keyword evidence="4" id="KW-0862">Zinc</keyword>
<dbReference type="InterPro" id="IPR002933">
    <property type="entry name" value="Peptidase_M20"/>
</dbReference>
<comment type="caution">
    <text evidence="7">The sequence shown here is derived from an EMBL/GenBank/DDBJ whole genome shotgun (WGS) entry which is preliminary data.</text>
</comment>
<evidence type="ECO:0000256" key="4">
    <source>
        <dbReference type="ARBA" id="ARBA00022833"/>
    </source>
</evidence>
<dbReference type="InterPro" id="IPR001261">
    <property type="entry name" value="ArgE/DapE_CS"/>
</dbReference>
<dbReference type="PANTHER" id="PTHR43808">
    <property type="entry name" value="ACETYLORNITHINE DEACETYLASE"/>
    <property type="match status" value="1"/>
</dbReference>
<evidence type="ECO:0000256" key="2">
    <source>
        <dbReference type="ARBA" id="ARBA00022723"/>
    </source>
</evidence>
<dbReference type="GO" id="GO:0016787">
    <property type="term" value="F:hydrolase activity"/>
    <property type="evidence" value="ECO:0007669"/>
    <property type="project" value="UniProtKB-KW"/>
</dbReference>
<dbReference type="InterPro" id="IPR050072">
    <property type="entry name" value="Peptidase_M20A"/>
</dbReference>
<dbReference type="InterPro" id="IPR036264">
    <property type="entry name" value="Bact_exopeptidase_dim_dom"/>
</dbReference>
<keyword evidence="2" id="KW-0479">Metal-binding</keyword>
<feature type="compositionally biased region" description="Low complexity" evidence="5">
    <location>
        <begin position="158"/>
        <end position="168"/>
    </location>
</feature>
<evidence type="ECO:0000313" key="7">
    <source>
        <dbReference type="EMBL" id="ELZ01915.1"/>
    </source>
</evidence>
<dbReference type="Gene3D" id="3.40.630.10">
    <property type="entry name" value="Zn peptidases"/>
    <property type="match status" value="1"/>
</dbReference>
<protein>
    <submittedName>
        <fullName evidence="7">Peptidase M20</fullName>
    </submittedName>
</protein>
<comment type="cofactor">
    <cofactor evidence="1">
        <name>Zn(2+)</name>
        <dbReference type="ChEBI" id="CHEBI:29105"/>
    </cofactor>
</comment>
<dbReference type="Gene3D" id="3.30.70.360">
    <property type="match status" value="1"/>
</dbReference>
<keyword evidence="8" id="KW-1185">Reference proteome</keyword>
<dbReference type="AlphaFoldDB" id="M0ATN6"/>
<gene>
    <name evidence="7" type="ORF">C482_05987</name>
</gene>
<organism evidence="7 8">
    <name type="scientific">Natrialba chahannaoensis JCM 10990</name>
    <dbReference type="NCBI Taxonomy" id="1227492"/>
    <lineage>
        <taxon>Archaea</taxon>
        <taxon>Methanobacteriati</taxon>
        <taxon>Methanobacteriota</taxon>
        <taxon>Stenosarchaea group</taxon>
        <taxon>Halobacteria</taxon>
        <taxon>Halobacteriales</taxon>
        <taxon>Natrialbaceae</taxon>
        <taxon>Natrialba</taxon>
    </lineage>
</organism>
<dbReference type="Proteomes" id="UP000011693">
    <property type="component" value="Unassembled WGS sequence"/>
</dbReference>
<accession>M0ATN6</accession>
<evidence type="ECO:0000256" key="1">
    <source>
        <dbReference type="ARBA" id="ARBA00001947"/>
    </source>
</evidence>
<keyword evidence="3" id="KW-0378">Hydrolase</keyword>
<dbReference type="PROSITE" id="PS00758">
    <property type="entry name" value="ARGE_DAPE_CPG2_1"/>
    <property type="match status" value="1"/>
</dbReference>
<feature type="domain" description="Peptidase M20 dimerisation" evidence="6">
    <location>
        <begin position="224"/>
        <end position="313"/>
    </location>
</feature>
<dbReference type="GO" id="GO:0046872">
    <property type="term" value="F:metal ion binding"/>
    <property type="evidence" value="ECO:0007669"/>
    <property type="project" value="UniProtKB-KW"/>
</dbReference>
<feature type="region of interest" description="Disordered" evidence="5">
    <location>
        <begin position="155"/>
        <end position="174"/>
    </location>
</feature>
<dbReference type="SUPFAM" id="SSF53187">
    <property type="entry name" value="Zn-dependent exopeptidases"/>
    <property type="match status" value="1"/>
</dbReference>
<reference evidence="7 8" key="1">
    <citation type="journal article" date="2014" name="PLoS Genet.">
        <title>Phylogenetically driven sequencing of extremely halophilic archaea reveals strategies for static and dynamic osmo-response.</title>
        <authorList>
            <person name="Becker E.A."/>
            <person name="Seitzer P.M."/>
            <person name="Tritt A."/>
            <person name="Larsen D."/>
            <person name="Krusor M."/>
            <person name="Yao A.I."/>
            <person name="Wu D."/>
            <person name="Madern D."/>
            <person name="Eisen J.A."/>
            <person name="Darling A.E."/>
            <person name="Facciotti M.T."/>
        </authorList>
    </citation>
    <scope>NUCLEOTIDE SEQUENCE [LARGE SCALE GENOMIC DNA]</scope>
    <source>
        <strain evidence="7 8">JCM 10990</strain>
    </source>
</reference>